<dbReference type="EMBL" id="AEWZ01000007">
    <property type="protein sequence ID" value="EGC23726.1"/>
    <property type="molecule type" value="Genomic_DNA"/>
</dbReference>
<organism evidence="2 3">
    <name type="scientific">Streptococcus sanguinis SK405</name>
    <dbReference type="NCBI Taxonomy" id="888817"/>
    <lineage>
        <taxon>Bacteria</taxon>
        <taxon>Bacillati</taxon>
        <taxon>Bacillota</taxon>
        <taxon>Bacilli</taxon>
        <taxon>Lactobacillales</taxon>
        <taxon>Streptococcaceae</taxon>
        <taxon>Streptococcus</taxon>
    </lineage>
</organism>
<evidence type="ECO:0000313" key="3">
    <source>
        <dbReference type="Proteomes" id="UP000003857"/>
    </source>
</evidence>
<name>A0ABC9PBK2_STRSA</name>
<reference evidence="2 3" key="1">
    <citation type="submission" date="2011-01" db="EMBL/GenBank/DDBJ databases">
        <authorList>
            <person name="Muzny D."/>
            <person name="Qin X."/>
            <person name="Buhay C."/>
            <person name="Dugan-Rocha S."/>
            <person name="Ding Y."/>
            <person name="Chen G."/>
            <person name="Hawes A."/>
            <person name="Holder M."/>
            <person name="Jhangiani S."/>
            <person name="Johnson A."/>
            <person name="Khan Z."/>
            <person name="Li Z."/>
            <person name="Liu W."/>
            <person name="Liu X."/>
            <person name="Perez L."/>
            <person name="Shen H."/>
            <person name="Wang Q."/>
            <person name="Watt J."/>
            <person name="Xi L."/>
            <person name="Xin Y."/>
            <person name="Zhou J."/>
            <person name="Deng J."/>
            <person name="Jiang H."/>
            <person name="Liu Y."/>
            <person name="Qu J."/>
            <person name="Song X.-Z."/>
            <person name="Zhang L."/>
            <person name="Villasana D."/>
            <person name="Johnson A."/>
            <person name="Liu J."/>
            <person name="Liyanage D."/>
            <person name="Lorensuhewa L."/>
            <person name="Robinson T."/>
            <person name="Song A."/>
            <person name="Song B.-B."/>
            <person name="Dinh H."/>
            <person name="Thornton R."/>
            <person name="Coyle M."/>
            <person name="Francisco L."/>
            <person name="Jackson L."/>
            <person name="Javaid M."/>
            <person name="Korchina V."/>
            <person name="Kovar C."/>
            <person name="Mata R."/>
            <person name="Mathew T."/>
            <person name="Ngo R."/>
            <person name="Nguyen L."/>
            <person name="Nguyen N."/>
            <person name="Okwuonu G."/>
            <person name="Ongeri F."/>
            <person name="Pham C."/>
            <person name="Simmons D."/>
            <person name="Wilczek-Boney K."/>
            <person name="Hale W."/>
            <person name="Jakkamsetti A."/>
            <person name="Pham P."/>
            <person name="Ruth R."/>
            <person name="San Lucas F."/>
            <person name="Warren J."/>
            <person name="Zhang J."/>
            <person name="Zhao Z."/>
            <person name="Zhou C."/>
            <person name="Zhu D."/>
            <person name="Lee S."/>
            <person name="Bess C."/>
            <person name="Blankenburg K."/>
            <person name="Forbes L."/>
            <person name="Fu Q."/>
            <person name="Gubbala S."/>
            <person name="Hirani K."/>
            <person name="Jayaseelan J.C."/>
            <person name="Lara F."/>
            <person name="Munidasa M."/>
            <person name="Palculict T."/>
            <person name="Patil S."/>
            <person name="Pu L.-L."/>
            <person name="Saada N."/>
            <person name="Tang L."/>
            <person name="Weissenberger G."/>
            <person name="Zhu Y."/>
            <person name="Hemphill L."/>
            <person name="Shang Y."/>
            <person name="Youmans B."/>
            <person name="Ayvaz T."/>
            <person name="Ross M."/>
            <person name="Santibanez J."/>
            <person name="Aqrawi P."/>
            <person name="Gross S."/>
            <person name="Joshi V."/>
            <person name="Fowler G."/>
            <person name="Nazareth L."/>
            <person name="Reid J."/>
            <person name="Worley K."/>
            <person name="Petrosino J."/>
            <person name="Highlander S."/>
            <person name="Gibbs R."/>
        </authorList>
    </citation>
    <scope>NUCLEOTIDE SEQUENCE [LARGE SCALE GENOMIC DNA]</scope>
    <source>
        <strain evidence="2 3">SK405</strain>
    </source>
</reference>
<keyword evidence="1" id="KW-1133">Transmembrane helix</keyword>
<evidence type="ECO:0000313" key="2">
    <source>
        <dbReference type="EMBL" id="EGC23726.1"/>
    </source>
</evidence>
<dbReference type="AlphaFoldDB" id="A0ABC9PBK2"/>
<keyword evidence="1" id="KW-0812">Transmembrane</keyword>
<feature type="transmembrane region" description="Helical" evidence="1">
    <location>
        <begin position="33"/>
        <end position="52"/>
    </location>
</feature>
<evidence type="ECO:0000256" key="1">
    <source>
        <dbReference type="SAM" id="Phobius"/>
    </source>
</evidence>
<accession>A0ABC9PBK2</accession>
<comment type="caution">
    <text evidence="2">The sequence shown here is derived from an EMBL/GenBank/DDBJ whole genome shotgun (WGS) entry which is preliminary data.</text>
</comment>
<protein>
    <submittedName>
        <fullName evidence="2">Uncharacterized protein</fullName>
    </submittedName>
</protein>
<keyword evidence="1" id="KW-0472">Membrane</keyword>
<proteinExistence type="predicted"/>
<sequence length="61" mass="7146">MTESFRLNSINKVNLYSQLYLIKTPQKLDTENLIFGGNIFISLLLQILFLYLKNKHLKSTI</sequence>
<gene>
    <name evidence="2" type="ORF">HMPREF9390_2211</name>
</gene>
<dbReference type="Proteomes" id="UP000003857">
    <property type="component" value="Unassembled WGS sequence"/>
</dbReference>